<gene>
    <name evidence="1" type="ORF">NCTC9935_00544</name>
</gene>
<dbReference type="EMBL" id="UAPR01000001">
    <property type="protein sequence ID" value="SPT54990.1"/>
    <property type="molecule type" value="Genomic_DNA"/>
</dbReference>
<accession>A0A2X0UH80</accession>
<dbReference type="AlphaFoldDB" id="A0A2X0UH80"/>
<dbReference type="Proteomes" id="UP000250192">
    <property type="component" value="Unassembled WGS sequence"/>
</dbReference>
<keyword evidence="2" id="KW-1185">Reference proteome</keyword>
<name>A0A2X0UH80_9ACTO</name>
<proteinExistence type="predicted"/>
<evidence type="ECO:0000313" key="2">
    <source>
        <dbReference type="Proteomes" id="UP000250192"/>
    </source>
</evidence>
<reference evidence="1 2" key="1">
    <citation type="submission" date="2018-06" db="EMBL/GenBank/DDBJ databases">
        <authorList>
            <consortium name="Pathogen Informatics"/>
            <person name="Doyle S."/>
        </authorList>
    </citation>
    <scope>NUCLEOTIDE SEQUENCE [LARGE SCALE GENOMIC DNA]</scope>
    <source>
        <strain evidence="1 2">NCTC9935</strain>
    </source>
</reference>
<sequence>MSAAKPNPAILTRVFTTKIDRLATLLFVLMGTVYIRTGAHVARHKMACVWGRKLLLPAPHCVCLPVCQSALTKCSMVRMSAPSERGASVLFALFGDVFTNDELAGSTRAELL</sequence>
<protein>
    <submittedName>
        <fullName evidence="1">Uncharacterized protein</fullName>
    </submittedName>
</protein>
<organism evidence="1 2">
    <name type="scientific">Schaalia odontolytica</name>
    <dbReference type="NCBI Taxonomy" id="1660"/>
    <lineage>
        <taxon>Bacteria</taxon>
        <taxon>Bacillati</taxon>
        <taxon>Actinomycetota</taxon>
        <taxon>Actinomycetes</taxon>
        <taxon>Actinomycetales</taxon>
        <taxon>Actinomycetaceae</taxon>
        <taxon>Schaalia</taxon>
    </lineage>
</organism>
<evidence type="ECO:0000313" key="1">
    <source>
        <dbReference type="EMBL" id="SPT54990.1"/>
    </source>
</evidence>